<name>A0A438ELB8_VITVI</name>
<feature type="domain" description="Tify" evidence="3">
    <location>
        <begin position="310"/>
        <end position="345"/>
    </location>
</feature>
<sequence length="554" mass="58666">MSKKHDPRVIRQNPRLIGDGSLTVLRTSTLSLPLNPIDSRATLVTGCIHGAHSELRNSENLAVPPTGGCDFGGVIFSAWFILSSEMERDFMGLSSKEPLAVVKEEIIEGVKTQVVLFIYHVVSMKNVKIPSGTYAVSNRDLLLILSEFVAFTKGSGIQWPFSNKISALPHFMSFKTAQEDKSKKVASDSLVTSGFDPSNKCPAGEMQKAVNPDRQGGSFAVTAYPVQHDSHLMNHHPHDVKMFPVSNQTISVSMGNPFFKTHFAAAGQNMVGAALKQQLLGGIPVSAPHGILPSAGSFAGITEPWNNFKTSGSPTQLTIFYAGTVNVYDDISPEKAQAIMFLAGNGASMASRMGQPRAQVQTPASKLAAGDGVLANQPMNISPCSGLSSPISVSSHPVAQSGSGSTSTEEVLAAKTTGVSATPVTKLDSPKMLSVAATPMMPSAVPQARKASLARFLEKRKERLERPFEKGCSRFVAYCQYHLSGYLAWSLRCNCTFVSACDYGCRVMSTAPYNISKKSPECATPGSNGMSYTASSGAGASAGAGAGALSANKE</sequence>
<gene>
    <name evidence="4" type="primary">TIFY6B_1</name>
    <name evidence="4" type="ORF">CK203_113265</name>
</gene>
<dbReference type="InterPro" id="IPR040390">
    <property type="entry name" value="TIFY/JAZ"/>
</dbReference>
<organism evidence="4 5">
    <name type="scientific">Vitis vinifera</name>
    <name type="common">Grape</name>
    <dbReference type="NCBI Taxonomy" id="29760"/>
    <lineage>
        <taxon>Eukaryota</taxon>
        <taxon>Viridiplantae</taxon>
        <taxon>Streptophyta</taxon>
        <taxon>Embryophyta</taxon>
        <taxon>Tracheophyta</taxon>
        <taxon>Spermatophyta</taxon>
        <taxon>Magnoliopsida</taxon>
        <taxon>eudicotyledons</taxon>
        <taxon>Gunneridae</taxon>
        <taxon>Pentapetalae</taxon>
        <taxon>rosids</taxon>
        <taxon>Vitales</taxon>
        <taxon>Vitaceae</taxon>
        <taxon>Viteae</taxon>
        <taxon>Vitis</taxon>
    </lineage>
</organism>
<dbReference type="GO" id="GO:0031347">
    <property type="term" value="P:regulation of defense response"/>
    <property type="evidence" value="ECO:0007669"/>
    <property type="project" value="UniProtKB-UniRule"/>
</dbReference>
<dbReference type="GO" id="GO:0005634">
    <property type="term" value="C:nucleus"/>
    <property type="evidence" value="ECO:0007669"/>
    <property type="project" value="UniProtKB-SubCell"/>
</dbReference>
<dbReference type="GO" id="GO:2000022">
    <property type="term" value="P:regulation of jasmonic acid mediated signaling pathway"/>
    <property type="evidence" value="ECO:0007669"/>
    <property type="project" value="UniProtKB-UniRule"/>
</dbReference>
<comment type="subcellular location">
    <subcellularLocation>
        <location evidence="2">Nucleus</location>
    </subcellularLocation>
</comment>
<evidence type="ECO:0000313" key="4">
    <source>
        <dbReference type="EMBL" id="RVW48500.1"/>
    </source>
</evidence>
<comment type="similarity">
    <text evidence="1 2">Belongs to the TIFY/JAZ family.</text>
</comment>
<dbReference type="Proteomes" id="UP000288805">
    <property type="component" value="Unassembled WGS sequence"/>
</dbReference>
<proteinExistence type="inferred from homology"/>
<evidence type="ECO:0000259" key="3">
    <source>
        <dbReference type="PROSITE" id="PS51320"/>
    </source>
</evidence>
<comment type="domain">
    <text evidence="2">The jas domain is required for interaction with COI1.</text>
</comment>
<evidence type="ECO:0000256" key="1">
    <source>
        <dbReference type="ARBA" id="ARBA00008614"/>
    </source>
</evidence>
<dbReference type="PANTHER" id="PTHR33077:SF90">
    <property type="entry name" value="PROTEIN TIFY 7"/>
    <property type="match status" value="1"/>
</dbReference>
<evidence type="ECO:0000313" key="5">
    <source>
        <dbReference type="Proteomes" id="UP000288805"/>
    </source>
</evidence>
<dbReference type="SMART" id="SM00979">
    <property type="entry name" value="TIFY"/>
    <property type="match status" value="1"/>
</dbReference>
<comment type="function">
    <text evidence="2">Repressor of jasmonate responses.</text>
</comment>
<evidence type="ECO:0000256" key="2">
    <source>
        <dbReference type="RuleBase" id="RU369065"/>
    </source>
</evidence>
<protein>
    <recommendedName>
        <fullName evidence="2">Protein TIFY</fullName>
    </recommendedName>
    <alternativeName>
        <fullName evidence="2">Jasmonate ZIM domain-containing protein</fullName>
    </alternativeName>
</protein>
<dbReference type="Pfam" id="PF06200">
    <property type="entry name" value="tify"/>
    <property type="match status" value="1"/>
</dbReference>
<dbReference type="Pfam" id="PF09425">
    <property type="entry name" value="Jas_motif"/>
    <property type="match status" value="1"/>
</dbReference>
<dbReference type="EMBL" id="QGNW01001251">
    <property type="protein sequence ID" value="RVW48500.1"/>
    <property type="molecule type" value="Genomic_DNA"/>
</dbReference>
<comment type="caution">
    <text evidence="4">The sequence shown here is derived from an EMBL/GenBank/DDBJ whole genome shotgun (WGS) entry which is preliminary data.</text>
</comment>
<keyword evidence="2" id="KW-0539">Nucleus</keyword>
<accession>A0A438ELB8</accession>
<dbReference type="GO" id="GO:0009611">
    <property type="term" value="P:response to wounding"/>
    <property type="evidence" value="ECO:0007669"/>
    <property type="project" value="UniProtKB-UniRule"/>
</dbReference>
<reference evidence="4 5" key="1">
    <citation type="journal article" date="2018" name="PLoS Genet.">
        <title>Population sequencing reveals clonal diversity and ancestral inbreeding in the grapevine cultivar Chardonnay.</title>
        <authorList>
            <person name="Roach M.J."/>
            <person name="Johnson D.L."/>
            <person name="Bohlmann J."/>
            <person name="van Vuuren H.J."/>
            <person name="Jones S.J."/>
            <person name="Pretorius I.S."/>
            <person name="Schmidt S.A."/>
            <person name="Borneman A.R."/>
        </authorList>
    </citation>
    <scope>NUCLEOTIDE SEQUENCE [LARGE SCALE GENOMIC DNA]</scope>
    <source>
        <strain evidence="5">cv. Chardonnay</strain>
        <tissue evidence="4">Leaf</tissue>
    </source>
</reference>
<dbReference type="PROSITE" id="PS51320">
    <property type="entry name" value="TIFY"/>
    <property type="match status" value="1"/>
</dbReference>
<dbReference type="PANTHER" id="PTHR33077">
    <property type="entry name" value="PROTEIN TIFY 4A-RELATED-RELATED"/>
    <property type="match status" value="1"/>
</dbReference>
<dbReference type="AlphaFoldDB" id="A0A438ELB8"/>
<dbReference type="InterPro" id="IPR010399">
    <property type="entry name" value="Tify_dom"/>
</dbReference>
<keyword evidence="2" id="KW-1184">Jasmonic acid signaling pathway</keyword>
<dbReference type="InterPro" id="IPR018467">
    <property type="entry name" value="CCT_CS"/>
</dbReference>